<accession>A0A7E4UV19</accession>
<dbReference type="WBParaSite" id="Pan_g13072.t1">
    <property type="protein sequence ID" value="Pan_g13072.t1"/>
    <property type="gene ID" value="Pan_g13072"/>
</dbReference>
<dbReference type="AlphaFoldDB" id="A0A7E4UV19"/>
<reference evidence="1" key="1">
    <citation type="journal article" date="2013" name="Genetics">
        <title>The draft genome and transcriptome of Panagrellus redivivus are shaped by the harsh demands of a free-living lifestyle.</title>
        <authorList>
            <person name="Srinivasan J."/>
            <person name="Dillman A.R."/>
            <person name="Macchietto M.G."/>
            <person name="Heikkinen L."/>
            <person name="Lakso M."/>
            <person name="Fracchia K.M."/>
            <person name="Antoshechkin I."/>
            <person name="Mortazavi A."/>
            <person name="Wong G."/>
            <person name="Sternberg P.W."/>
        </authorList>
    </citation>
    <scope>NUCLEOTIDE SEQUENCE [LARGE SCALE GENOMIC DNA]</scope>
    <source>
        <strain evidence="1">MT8872</strain>
    </source>
</reference>
<sequence>MPLTLRNRCLATKKNEHVLEMSVDPVCYNHRFNQLSIGFDSINIISIEGAPINMISIDLDPMNVLSVEGTLYEYVLTINPESKEDRPEILFIPKKAVQDPPAKQITHFLKESYSLRTLFMTAPGDPEQGFCKDELNRDYTPVKLMNKCVFIQIEKSKGNVSNSVKMLPTDPRQITEHLEPYREPRHGYLNQALDFLFPKVSKKKNSKLPDDGCVNLMRLSPKLATRIIICRFDPSDVEKYRNLNDEIYFCGLYSLTSSYNLYFNKDLKPEKTTKEFYNLIEHQNVKFTDMCYSEVTIEPDANSINKDFVHMNLFVKTSPIGDTNHQISNANQGELAANAAIREKLIERCPYDPRVVTKPQSYTFHMASPSNSYFIHFAFGSKVLATVRKFKPCYFQFDIGEENSFKHCVRYLPLRFKRNAITGGFQQSTELVISEESNACRVSLVQAHQKCTAFSLNQPHLALICECYSQYCDTPNPTVRKQMISSIRPKVCAVRLTPSDDDHYDTQSSIDHIACFYQITLLDGRPQFTLGAYDIKEEDGLSFQNCVNSTIPDKQRCIIKDSRQLCCCKAGTDNIPCNSVEVARNRHATSKLRASARCSTYLHLDGEDKAACNALSSKMRICVSVYDVIKNEDQTELHLARETCESEHLYSVYDLALIKCHAYRKTIVEEQSGECATILIEEYRNMTVSEAAQKVVSCCPPEAYTTARDNLKEFKFKPISEFI</sequence>
<reference evidence="2" key="2">
    <citation type="submission" date="2020-10" db="UniProtKB">
        <authorList>
            <consortium name="WormBaseParasite"/>
        </authorList>
    </citation>
    <scope>IDENTIFICATION</scope>
</reference>
<proteinExistence type="predicted"/>
<keyword evidence="1" id="KW-1185">Reference proteome</keyword>
<organism evidence="1 2">
    <name type="scientific">Panagrellus redivivus</name>
    <name type="common">Microworm</name>
    <dbReference type="NCBI Taxonomy" id="6233"/>
    <lineage>
        <taxon>Eukaryota</taxon>
        <taxon>Metazoa</taxon>
        <taxon>Ecdysozoa</taxon>
        <taxon>Nematoda</taxon>
        <taxon>Chromadorea</taxon>
        <taxon>Rhabditida</taxon>
        <taxon>Tylenchina</taxon>
        <taxon>Panagrolaimomorpha</taxon>
        <taxon>Panagrolaimoidea</taxon>
        <taxon>Panagrolaimidae</taxon>
        <taxon>Panagrellus</taxon>
    </lineage>
</organism>
<dbReference type="Proteomes" id="UP000492821">
    <property type="component" value="Unassembled WGS sequence"/>
</dbReference>
<protein>
    <submittedName>
        <fullName evidence="2">Cilia- and flagella-associated protein 221</fullName>
    </submittedName>
</protein>
<evidence type="ECO:0000313" key="2">
    <source>
        <dbReference type="WBParaSite" id="Pan_g13072.t1"/>
    </source>
</evidence>
<evidence type="ECO:0000313" key="1">
    <source>
        <dbReference type="Proteomes" id="UP000492821"/>
    </source>
</evidence>
<name>A0A7E4UV19_PANRE</name>